<dbReference type="Proteomes" id="UP000069902">
    <property type="component" value="Chromosome cPNK"/>
</dbReference>
<dbReference type="KEGG" id="pnl:PNK_2115"/>
<evidence type="ECO:0000256" key="1">
    <source>
        <dbReference type="SAM" id="Phobius"/>
    </source>
</evidence>
<feature type="transmembrane region" description="Helical" evidence="1">
    <location>
        <begin position="48"/>
        <end position="68"/>
    </location>
</feature>
<organism evidence="2 3">
    <name type="scientific">Candidatus Protochlamydia naegleriophila</name>
    <dbReference type="NCBI Taxonomy" id="389348"/>
    <lineage>
        <taxon>Bacteria</taxon>
        <taxon>Pseudomonadati</taxon>
        <taxon>Chlamydiota</taxon>
        <taxon>Chlamydiia</taxon>
        <taxon>Parachlamydiales</taxon>
        <taxon>Parachlamydiaceae</taxon>
        <taxon>Candidatus Protochlamydia</taxon>
    </lineage>
</organism>
<keyword evidence="1" id="KW-0472">Membrane</keyword>
<sequence length="176" mass="20124">MREHLILRTTIPTQWMNQSLKIGLVLALLGIFPLVYAGAFASPAVLKTWGLLIFLGGFFLITAGLLPYRRLSRLQFKPNELHCVGLERLEYYQNGKPVLSLTLSSIDHFSFIDEPRFFGIAVSLKRPLPAKMTISCSTFDLRSFEKQAEKAQADAFFPYFSRRSFEELNAWILDDE</sequence>
<dbReference type="InParanoid" id="A0A0U5JIT7"/>
<dbReference type="AlphaFoldDB" id="A0A0U5JIT7"/>
<protein>
    <submittedName>
        <fullName evidence="2">Conserved putative membrane protein</fullName>
    </submittedName>
</protein>
<keyword evidence="1" id="KW-1133">Transmembrane helix</keyword>
<accession>A0A0U5JIT7</accession>
<evidence type="ECO:0000313" key="3">
    <source>
        <dbReference type="Proteomes" id="UP000069902"/>
    </source>
</evidence>
<proteinExistence type="predicted"/>
<evidence type="ECO:0000313" key="2">
    <source>
        <dbReference type="EMBL" id="CUI17718.1"/>
    </source>
</evidence>
<reference evidence="3" key="1">
    <citation type="submission" date="2015-09" db="EMBL/GenBank/DDBJ databases">
        <authorList>
            <person name="Bertelli C."/>
        </authorList>
    </citation>
    <scope>NUCLEOTIDE SEQUENCE [LARGE SCALE GENOMIC DNA]</scope>
    <source>
        <strain evidence="3">KNic</strain>
    </source>
</reference>
<dbReference type="EMBL" id="LN879502">
    <property type="protein sequence ID" value="CUI17718.1"/>
    <property type="molecule type" value="Genomic_DNA"/>
</dbReference>
<name>A0A0U5JIT7_9BACT</name>
<feature type="transmembrane region" description="Helical" evidence="1">
    <location>
        <begin position="20"/>
        <end position="42"/>
    </location>
</feature>
<keyword evidence="3" id="KW-1185">Reference proteome</keyword>
<gene>
    <name evidence="2" type="ORF">PNK_2115</name>
</gene>
<dbReference type="RefSeq" id="WP_032124438.1">
    <property type="nucleotide sequence ID" value="NZ_LN879502.1"/>
</dbReference>
<keyword evidence="1" id="KW-0812">Transmembrane</keyword>
<dbReference type="PATRIC" id="fig|389348.3.peg.2378"/>